<evidence type="ECO:0000313" key="4">
    <source>
        <dbReference type="EMBL" id="MFC7318613.1"/>
    </source>
</evidence>
<name>A0ABD6AFL4_9EURY</name>
<feature type="binding site" evidence="3">
    <location>
        <begin position="149"/>
        <end position="150"/>
    </location>
    <ligand>
        <name>NAD(+)</name>
        <dbReference type="ChEBI" id="CHEBI:57540"/>
    </ligand>
</feature>
<feature type="binding site" evidence="3">
    <location>
        <position position="302"/>
    </location>
    <ligand>
        <name>NAD(+)</name>
        <dbReference type="ChEBI" id="CHEBI:57540"/>
    </ligand>
</feature>
<dbReference type="PANTHER" id="PTHR13812:SF19">
    <property type="entry name" value="KETIMINE REDUCTASE MU-CRYSTALLIN"/>
    <property type="match status" value="1"/>
</dbReference>
<keyword evidence="2 3" id="KW-0520">NAD</keyword>
<dbReference type="SUPFAM" id="SSF51735">
    <property type="entry name" value="NAD(P)-binding Rossmann-fold domains"/>
    <property type="match status" value="1"/>
</dbReference>
<feature type="active site" description="Proton donor/acceptor" evidence="3">
    <location>
        <position position="78"/>
    </location>
</feature>
<comment type="similarity">
    <text evidence="3">Belongs to the ornithine cyclodeaminase/mu-crystallin family. Archaeal alanine dehydrogenase subfamily.</text>
</comment>
<comment type="caution">
    <text evidence="3">Lacks conserved residue(s) required for the propagation of feature annotation.</text>
</comment>
<dbReference type="EMBL" id="JBHTBF010000003">
    <property type="protein sequence ID" value="MFC7318613.1"/>
    <property type="molecule type" value="Genomic_DNA"/>
</dbReference>
<dbReference type="GO" id="GO:0051287">
    <property type="term" value="F:NAD binding"/>
    <property type="evidence" value="ECO:0007669"/>
    <property type="project" value="UniProtKB-UniRule"/>
</dbReference>
<comment type="catalytic activity">
    <reaction evidence="3">
        <text>L-alanine + NAD(+) + H2O = pyruvate + NH4(+) + NADH + H(+)</text>
        <dbReference type="Rhea" id="RHEA:18405"/>
        <dbReference type="ChEBI" id="CHEBI:15361"/>
        <dbReference type="ChEBI" id="CHEBI:15377"/>
        <dbReference type="ChEBI" id="CHEBI:15378"/>
        <dbReference type="ChEBI" id="CHEBI:28938"/>
        <dbReference type="ChEBI" id="CHEBI:57540"/>
        <dbReference type="ChEBI" id="CHEBI:57945"/>
        <dbReference type="ChEBI" id="CHEBI:57972"/>
        <dbReference type="EC" id="1.4.1.1"/>
    </reaction>
</comment>
<dbReference type="FunFam" id="3.30.1780.10:FF:000002">
    <property type="entry name" value="Ornithine cyclodeaminase"/>
    <property type="match status" value="1"/>
</dbReference>
<dbReference type="EC" id="1.4.1.1" evidence="3"/>
<dbReference type="Gene3D" id="3.30.1780.10">
    <property type="entry name" value="ornithine cyclodeaminase, domain 1"/>
    <property type="match status" value="1"/>
</dbReference>
<proteinExistence type="inferred from homology"/>
<keyword evidence="1 3" id="KW-0560">Oxidoreductase</keyword>
<dbReference type="AlphaFoldDB" id="A0ABD6AFL4"/>
<dbReference type="InterPro" id="IPR003462">
    <property type="entry name" value="ODC_Mu_crystall"/>
</dbReference>
<keyword evidence="5" id="KW-1185">Reference proteome</keyword>
<dbReference type="Proteomes" id="UP001596547">
    <property type="component" value="Unassembled WGS sequence"/>
</dbReference>
<accession>A0ABD6AFL4</accession>
<reference evidence="4 5" key="1">
    <citation type="journal article" date="2019" name="Int. J. Syst. Evol. Microbiol.">
        <title>The Global Catalogue of Microorganisms (GCM) 10K type strain sequencing project: providing services to taxonomists for standard genome sequencing and annotation.</title>
        <authorList>
            <consortium name="The Broad Institute Genomics Platform"/>
            <consortium name="The Broad Institute Genome Sequencing Center for Infectious Disease"/>
            <person name="Wu L."/>
            <person name="Ma J."/>
        </authorList>
    </citation>
    <scope>NUCLEOTIDE SEQUENCE [LARGE SCALE GENOMIC DNA]</scope>
    <source>
        <strain evidence="4 5">PSR21</strain>
    </source>
</reference>
<gene>
    <name evidence="3" type="primary">ala</name>
    <name evidence="4" type="ORF">ACFQPE_17710</name>
</gene>
<dbReference type="FunFam" id="3.40.50.720:FF:000311">
    <property type="entry name" value="Ornithine cyclodeaminase"/>
    <property type="match status" value="1"/>
</dbReference>
<dbReference type="InterPro" id="IPR028609">
    <property type="entry name" value="AlaDH_arch-typ"/>
</dbReference>
<dbReference type="GO" id="GO:0000286">
    <property type="term" value="F:alanine dehydrogenase activity"/>
    <property type="evidence" value="ECO:0007669"/>
    <property type="project" value="UniProtKB-UniRule"/>
</dbReference>
<evidence type="ECO:0000256" key="2">
    <source>
        <dbReference type="ARBA" id="ARBA00023027"/>
    </source>
</evidence>
<comment type="caution">
    <text evidence="4">The sequence shown here is derived from an EMBL/GenBank/DDBJ whole genome shotgun (WGS) entry which is preliminary data.</text>
</comment>
<sequence length="334" mass="35689">MSMLESEEIAKHGTLMIDRTELDECVDMAKVIDAVEDAFVGYEQGTAVMPPKTYVDLPKRNGDFRAMPAYVSGAAGIKWVNVHPDNPERYGLPTVMGVVIYSDPETAYPLAIMDGTKLTRYRTGAAAGVATRHLAPSDATSLGLLGAGEQAHTQLAAIAAEVDLERVVVTDLDADAIERFCEDEADRADEVVGGTPEDVAGCDVISTTTPSREPILKREWIDAGTHINAMGADAEGKRELDPTIIEDAAVVVDDWEQCSHSGEINVAVAEGQLSRRDVYGNLGEIITDALSAPVDGITVFDSTGLAIQDIATARLIYETAQERGAGYTFDLVGT</sequence>
<dbReference type="GO" id="GO:0006522">
    <property type="term" value="P:alanine metabolic process"/>
    <property type="evidence" value="ECO:0007669"/>
    <property type="project" value="UniProtKB-UniRule"/>
</dbReference>
<comment type="function">
    <text evidence="3">Catalyzes the NAD(+)-dependent oxidative deamination of L-alanine to pyruvate, and the reverse reaction, the reductive amination of pyruvate.</text>
</comment>
<dbReference type="InterPro" id="IPR023401">
    <property type="entry name" value="ODC_N"/>
</dbReference>
<feature type="binding site" evidence="3">
    <location>
        <position position="122"/>
    </location>
    <ligand>
        <name>NAD(+)</name>
        <dbReference type="ChEBI" id="CHEBI:57540"/>
    </ligand>
</feature>
<keyword evidence="3" id="KW-0547">Nucleotide-binding</keyword>
<evidence type="ECO:0000256" key="1">
    <source>
        <dbReference type="ARBA" id="ARBA00023002"/>
    </source>
</evidence>
<feature type="binding site" evidence="3">
    <location>
        <position position="237"/>
    </location>
    <ligand>
        <name>NAD(+)</name>
        <dbReference type="ChEBI" id="CHEBI:57540"/>
    </ligand>
</feature>
<dbReference type="PANTHER" id="PTHR13812">
    <property type="entry name" value="KETIMINE REDUCTASE MU-CRYSTALLIN"/>
    <property type="match status" value="1"/>
</dbReference>
<evidence type="ECO:0000313" key="5">
    <source>
        <dbReference type="Proteomes" id="UP001596547"/>
    </source>
</evidence>
<dbReference type="GeneID" id="79317198"/>
<dbReference type="InterPro" id="IPR036291">
    <property type="entry name" value="NAD(P)-bd_dom_sf"/>
</dbReference>
<dbReference type="HAMAP" id="MF_00935">
    <property type="entry name" value="AlaDH_arch"/>
    <property type="match status" value="1"/>
</dbReference>
<evidence type="ECO:0000256" key="3">
    <source>
        <dbReference type="HAMAP-Rule" id="MF_00935"/>
    </source>
</evidence>
<dbReference type="Gene3D" id="3.40.50.720">
    <property type="entry name" value="NAD(P)-binding Rossmann-like Domain"/>
    <property type="match status" value="1"/>
</dbReference>
<protein>
    <recommendedName>
        <fullName evidence="3">Alanine dehydrogenase</fullName>
        <shortName evidence="3">AlaDH</shortName>
        <ecNumber evidence="3">1.4.1.1</ecNumber>
    </recommendedName>
</protein>
<dbReference type="Pfam" id="PF02423">
    <property type="entry name" value="OCD_Mu_crystall"/>
    <property type="match status" value="1"/>
</dbReference>
<dbReference type="RefSeq" id="WP_276306548.1">
    <property type="nucleotide sequence ID" value="NZ_CP119993.1"/>
</dbReference>
<dbReference type="PIRSF" id="PIRSF001439">
    <property type="entry name" value="CryM"/>
    <property type="match status" value="1"/>
</dbReference>
<organism evidence="4 5">
    <name type="scientific">Halomarina halobia</name>
    <dbReference type="NCBI Taxonomy" id="3033386"/>
    <lineage>
        <taxon>Archaea</taxon>
        <taxon>Methanobacteriati</taxon>
        <taxon>Methanobacteriota</taxon>
        <taxon>Stenosarchaea group</taxon>
        <taxon>Halobacteria</taxon>
        <taxon>Halobacteriales</taxon>
        <taxon>Natronomonadaceae</taxon>
        <taxon>Halomarina</taxon>
    </lineage>
</organism>
<feature type="binding site" evidence="3">
    <location>
        <begin position="231"/>
        <end position="233"/>
    </location>
    <ligand>
        <name>NAD(+)</name>
        <dbReference type="ChEBI" id="CHEBI:57540"/>
    </ligand>
</feature>